<comment type="caution">
    <text evidence="2">The sequence shown here is derived from an EMBL/GenBank/DDBJ whole genome shotgun (WGS) entry which is preliminary data.</text>
</comment>
<keyword evidence="2" id="KW-0378">Hydrolase</keyword>
<sequence>MVHRERVAFTSGGDTLAGDLYLPPGADGTAFPAVAVAGSWTTVKEQMAGLYAAGLARRGIAALAFDFRGFGESGGAPRDLESPVRKIADLRSAIDFLATHPAVAPGRVGELGICAGAGYAVVNAAGDGRVRSLGLVAPWLHDAQLVEAIYGGAQAVAERREAGLAAQRRYAETGIVEYVPGVSTENAAAAMYGPFDYYLDADRGAVPQWGNRFAVMGWPGWLGFDPIAAAPLVTAPTVIVHSPDAAVPDGVRRFHEVLPARKELIWQAGGQMDFYDQESHVEAALDAVAEHFASTL</sequence>
<name>A0A3A9YJ01_9ACTN</name>
<dbReference type="PANTHER" id="PTHR47751">
    <property type="entry name" value="SUPERFAMILY HYDROLASE, PUTATIVE (AFU_ORTHOLOGUE AFUA_2G16580)-RELATED"/>
    <property type="match status" value="1"/>
</dbReference>
<dbReference type="InterPro" id="IPR029058">
    <property type="entry name" value="AB_hydrolase_fold"/>
</dbReference>
<evidence type="ECO:0000259" key="1">
    <source>
        <dbReference type="Pfam" id="PF02129"/>
    </source>
</evidence>
<dbReference type="OrthoDB" id="9805123at2"/>
<dbReference type="Pfam" id="PF02129">
    <property type="entry name" value="Peptidase_S15"/>
    <property type="match status" value="1"/>
</dbReference>
<feature type="domain" description="Xaa-Pro dipeptidyl-peptidase-like" evidence="1">
    <location>
        <begin position="13"/>
        <end position="133"/>
    </location>
</feature>
<dbReference type="GO" id="GO:0016787">
    <property type="term" value="F:hydrolase activity"/>
    <property type="evidence" value="ECO:0007669"/>
    <property type="project" value="UniProtKB-KW"/>
</dbReference>
<dbReference type="SUPFAM" id="SSF53474">
    <property type="entry name" value="alpha/beta-Hydrolases"/>
    <property type="match status" value="1"/>
</dbReference>
<dbReference type="EMBL" id="RBAL01000032">
    <property type="protein sequence ID" value="RKN36723.1"/>
    <property type="molecule type" value="Genomic_DNA"/>
</dbReference>
<organism evidence="2 3">
    <name type="scientific">Streptomyces hoynatensis</name>
    <dbReference type="NCBI Taxonomy" id="1141874"/>
    <lineage>
        <taxon>Bacteria</taxon>
        <taxon>Bacillati</taxon>
        <taxon>Actinomycetota</taxon>
        <taxon>Actinomycetes</taxon>
        <taxon>Kitasatosporales</taxon>
        <taxon>Streptomycetaceae</taxon>
        <taxon>Streptomyces</taxon>
    </lineage>
</organism>
<evidence type="ECO:0000313" key="3">
    <source>
        <dbReference type="Proteomes" id="UP000272474"/>
    </source>
</evidence>
<dbReference type="AlphaFoldDB" id="A0A3A9YJ01"/>
<dbReference type="PANTHER" id="PTHR47751:SF1">
    <property type="entry name" value="SUPERFAMILY HYDROLASE, PUTATIVE (AFU_ORTHOLOGUE AFUA_2G16580)-RELATED"/>
    <property type="match status" value="1"/>
</dbReference>
<reference evidence="2 3" key="1">
    <citation type="journal article" date="2014" name="Int. J. Syst. Evol. Microbiol.">
        <title>Streptomyces hoynatensis sp. nov., isolated from deep marine sediment.</title>
        <authorList>
            <person name="Veyisoglu A."/>
            <person name="Sahin N."/>
        </authorList>
    </citation>
    <scope>NUCLEOTIDE SEQUENCE [LARGE SCALE GENOMIC DNA]</scope>
    <source>
        <strain evidence="2 3">KCTC 29097</strain>
    </source>
</reference>
<accession>A0A3A9YJ01</accession>
<dbReference type="Gene3D" id="1.10.10.800">
    <property type="match status" value="1"/>
</dbReference>
<proteinExistence type="predicted"/>
<keyword evidence="3" id="KW-1185">Reference proteome</keyword>
<gene>
    <name evidence="2" type="ORF">D7294_29970</name>
</gene>
<dbReference type="InterPro" id="IPR051411">
    <property type="entry name" value="Polyketide_trans_af380"/>
</dbReference>
<dbReference type="InterPro" id="IPR000383">
    <property type="entry name" value="Xaa-Pro-like_dom"/>
</dbReference>
<dbReference type="Gene3D" id="3.40.50.1820">
    <property type="entry name" value="alpha/beta hydrolase"/>
    <property type="match status" value="1"/>
</dbReference>
<dbReference type="Proteomes" id="UP000272474">
    <property type="component" value="Unassembled WGS sequence"/>
</dbReference>
<protein>
    <submittedName>
        <fullName evidence="2">Alpha/beta fold hydrolase</fullName>
    </submittedName>
</protein>
<evidence type="ECO:0000313" key="2">
    <source>
        <dbReference type="EMBL" id="RKN36723.1"/>
    </source>
</evidence>